<feature type="coiled-coil region" evidence="1">
    <location>
        <begin position="46"/>
        <end position="84"/>
    </location>
</feature>
<evidence type="ECO:0000313" key="3">
    <source>
        <dbReference type="Proteomes" id="UP000198724"/>
    </source>
</evidence>
<dbReference type="SUPFAM" id="SSF46565">
    <property type="entry name" value="Chaperone J-domain"/>
    <property type="match status" value="1"/>
</dbReference>
<name>A0A1I2UI96_9BACT</name>
<accession>A0A1I2UI96</accession>
<feature type="coiled-coil region" evidence="1">
    <location>
        <begin position="339"/>
        <end position="366"/>
    </location>
</feature>
<evidence type="ECO:0000256" key="1">
    <source>
        <dbReference type="SAM" id="Coils"/>
    </source>
</evidence>
<dbReference type="STRING" id="1436961.SAMN05421739_103557"/>
<keyword evidence="3" id="KW-1185">Reference proteome</keyword>
<dbReference type="InterPro" id="IPR036869">
    <property type="entry name" value="J_dom_sf"/>
</dbReference>
<proteinExistence type="predicted"/>
<feature type="coiled-coil region" evidence="1">
    <location>
        <begin position="173"/>
        <end position="200"/>
    </location>
</feature>
<organism evidence="2 3">
    <name type="scientific">Pontibacter chinhatensis</name>
    <dbReference type="NCBI Taxonomy" id="1436961"/>
    <lineage>
        <taxon>Bacteria</taxon>
        <taxon>Pseudomonadati</taxon>
        <taxon>Bacteroidota</taxon>
        <taxon>Cytophagia</taxon>
        <taxon>Cytophagales</taxon>
        <taxon>Hymenobacteraceae</taxon>
        <taxon>Pontibacter</taxon>
    </lineage>
</organism>
<evidence type="ECO:0000313" key="2">
    <source>
        <dbReference type="EMBL" id="SFG76770.1"/>
    </source>
</evidence>
<dbReference type="Proteomes" id="UP000198724">
    <property type="component" value="Unassembled WGS sequence"/>
</dbReference>
<dbReference type="AlphaFoldDB" id="A0A1I2UI96"/>
<protein>
    <recommendedName>
        <fullName evidence="4">DnaJ domain-containing protein</fullName>
    </recommendedName>
</protein>
<dbReference type="EMBL" id="FOOT01000003">
    <property type="protein sequence ID" value="SFG76770.1"/>
    <property type="molecule type" value="Genomic_DNA"/>
</dbReference>
<keyword evidence="1" id="KW-0175">Coiled coil</keyword>
<evidence type="ECO:0008006" key="4">
    <source>
        <dbReference type="Google" id="ProtNLM"/>
    </source>
</evidence>
<dbReference type="Gene3D" id="1.10.287.110">
    <property type="entry name" value="DnaJ domain"/>
    <property type="match status" value="1"/>
</dbReference>
<gene>
    <name evidence="2" type="ORF">SAMN05421739_103557</name>
</gene>
<sequence length="375" mass="44485">MPTRPTRQKSHTFVLSLYFLYFCMPSSNKPVPSLTPQIASPSNRKLSKLQQEFNQKTEQIEQLKQELTTRRESINLAQKRIEKELRPIIEQQLEKRVELAYLLDEAYALALFSFREKEKLAALIENITFDLISSYERQDMVELHDKYAEFTYAERTAFPAEDLDEVILEEPEIEDAFEDLDDFERIQAQLDREMEQRERERLHRQKSRKTKAQLAKEAQAKAELSNISKASRRVYTELAKQLHPDKERDEAKRAWKEEAMKRVTQAYHHDDFFELLRLQVEFMQEQGQALDTLPDEQLQYYVKILTDQVEELKAELHDFLTGPNAGFYTRFCGTPKQMDQKFKSAREDLNRELEQLKQNIRTLQSDPQMIRVLLK</sequence>
<reference evidence="3" key="1">
    <citation type="submission" date="2016-10" db="EMBL/GenBank/DDBJ databases">
        <authorList>
            <person name="Varghese N."/>
            <person name="Submissions S."/>
        </authorList>
    </citation>
    <scope>NUCLEOTIDE SEQUENCE [LARGE SCALE GENOMIC DNA]</scope>
    <source>
        <strain evidence="3">LP51</strain>
    </source>
</reference>